<evidence type="ECO:0000256" key="1">
    <source>
        <dbReference type="ARBA" id="ARBA00007665"/>
    </source>
</evidence>
<dbReference type="Pfam" id="PF09186">
    <property type="entry name" value="DUF1949"/>
    <property type="match status" value="1"/>
</dbReference>
<dbReference type="InterPro" id="IPR023582">
    <property type="entry name" value="Impact"/>
</dbReference>
<gene>
    <name evidence="4" type="primary">yigZ</name>
    <name evidence="5" type="ORF">EV682_10181</name>
    <name evidence="4" type="ORF">NCTC11159_00100</name>
</gene>
<dbReference type="GO" id="GO:0005737">
    <property type="term" value="C:cytoplasm"/>
    <property type="evidence" value="ECO:0007669"/>
    <property type="project" value="TreeGrafter"/>
</dbReference>
<dbReference type="SUPFAM" id="SSF54211">
    <property type="entry name" value="Ribosomal protein S5 domain 2-like"/>
    <property type="match status" value="1"/>
</dbReference>
<dbReference type="Pfam" id="PF01205">
    <property type="entry name" value="Impact_N"/>
    <property type="match status" value="1"/>
</dbReference>
<accession>A0A377Q3E5</accession>
<evidence type="ECO:0000259" key="3">
    <source>
        <dbReference type="Pfam" id="PF09186"/>
    </source>
</evidence>
<reference evidence="4 6" key="1">
    <citation type="submission" date="2018-06" db="EMBL/GenBank/DDBJ databases">
        <authorList>
            <consortium name="Pathogen Informatics"/>
            <person name="Doyle S."/>
        </authorList>
    </citation>
    <scope>NUCLEOTIDE SEQUENCE [LARGE SCALE GENOMIC DNA]</scope>
    <source>
        <strain evidence="4 6">NCTC11159</strain>
    </source>
</reference>
<dbReference type="SUPFAM" id="SSF54980">
    <property type="entry name" value="EF-G C-terminal domain-like"/>
    <property type="match status" value="1"/>
</dbReference>
<evidence type="ECO:0000313" key="6">
    <source>
        <dbReference type="Proteomes" id="UP000255108"/>
    </source>
</evidence>
<dbReference type="InterPro" id="IPR036956">
    <property type="entry name" value="Impact_N_sf"/>
</dbReference>
<organism evidence="4 6">
    <name type="scientific">Iodobacter fluviatilis</name>
    <dbReference type="NCBI Taxonomy" id="537"/>
    <lineage>
        <taxon>Bacteria</taxon>
        <taxon>Pseudomonadati</taxon>
        <taxon>Pseudomonadota</taxon>
        <taxon>Betaproteobacteria</taxon>
        <taxon>Neisseriales</taxon>
        <taxon>Chitinibacteraceae</taxon>
        <taxon>Iodobacter</taxon>
    </lineage>
</organism>
<proteinExistence type="inferred from homology"/>
<dbReference type="RefSeq" id="WP_115225581.1">
    <property type="nucleotide sequence ID" value="NZ_CAWOLO010000001.1"/>
</dbReference>
<dbReference type="GO" id="GO:0006446">
    <property type="term" value="P:regulation of translational initiation"/>
    <property type="evidence" value="ECO:0007669"/>
    <property type="project" value="TreeGrafter"/>
</dbReference>
<dbReference type="Proteomes" id="UP000255108">
    <property type="component" value="Unassembled WGS sequence"/>
</dbReference>
<dbReference type="InterPro" id="IPR020568">
    <property type="entry name" value="Ribosomal_Su5_D2-typ_SF"/>
</dbReference>
<dbReference type="InterPro" id="IPR015269">
    <property type="entry name" value="UPF0029_Impact_C"/>
</dbReference>
<dbReference type="InterPro" id="IPR035647">
    <property type="entry name" value="EFG_III/V"/>
</dbReference>
<name>A0A377Q3E5_9NEIS</name>
<dbReference type="EMBL" id="UGHR01000001">
    <property type="protein sequence ID" value="STQ89089.1"/>
    <property type="molecule type" value="Genomic_DNA"/>
</dbReference>
<dbReference type="GO" id="GO:0017111">
    <property type="term" value="F:ribonucleoside triphosphate phosphatase activity"/>
    <property type="evidence" value="ECO:0007669"/>
    <property type="project" value="UniProtKB-ARBA"/>
</dbReference>
<evidence type="ECO:0000259" key="2">
    <source>
        <dbReference type="Pfam" id="PF01205"/>
    </source>
</evidence>
<reference evidence="5 7" key="2">
    <citation type="submission" date="2019-03" db="EMBL/GenBank/DDBJ databases">
        <title>Genomic Encyclopedia of Type Strains, Phase IV (KMG-IV): sequencing the most valuable type-strain genomes for metagenomic binning, comparative biology and taxonomic classification.</title>
        <authorList>
            <person name="Goeker M."/>
        </authorList>
    </citation>
    <scope>NUCLEOTIDE SEQUENCE [LARGE SCALE GENOMIC DNA]</scope>
    <source>
        <strain evidence="5 7">DSM 3764</strain>
    </source>
</reference>
<feature type="domain" description="Impact N-terminal" evidence="2">
    <location>
        <begin position="16"/>
        <end position="118"/>
    </location>
</feature>
<dbReference type="AlphaFoldDB" id="A0A377Q3E5"/>
<evidence type="ECO:0000313" key="7">
    <source>
        <dbReference type="Proteomes" id="UP000295794"/>
    </source>
</evidence>
<protein>
    <submittedName>
        <fullName evidence="4">IMPACT family member yigZ</fullName>
    </submittedName>
    <submittedName>
        <fullName evidence="5">YigZ family protein</fullName>
    </submittedName>
</protein>
<dbReference type="PANTHER" id="PTHR16301">
    <property type="entry name" value="IMPACT-RELATED"/>
    <property type="match status" value="1"/>
</dbReference>
<dbReference type="GO" id="GO:0032561">
    <property type="term" value="F:guanyl ribonucleotide binding"/>
    <property type="evidence" value="ECO:0007669"/>
    <property type="project" value="UniProtKB-ARBA"/>
</dbReference>
<dbReference type="PANTHER" id="PTHR16301:SF20">
    <property type="entry name" value="IMPACT FAMILY MEMBER YIGZ"/>
    <property type="match status" value="1"/>
</dbReference>
<sequence>MTTSLATAVSAEIIIKKSRFIAHIHPVSGRAEALALVDGYWKQHPEARHVCWALLAGGESGMNDDGEPSGTAAKPIMNVLQHKHLEGVLGVVVRYFGGIKLGAGGLTRAYTDAIATALLDAEYITSVAQNNIEIALPFADEGRIRRFVAQNEGLVLGVHYSNIEAYLQLQLATDKTTALLEEINNLCAGQVRLTSS</sequence>
<feature type="domain" description="UPF0029" evidence="3">
    <location>
        <begin position="134"/>
        <end position="190"/>
    </location>
</feature>
<evidence type="ECO:0000313" key="4">
    <source>
        <dbReference type="EMBL" id="STQ89089.1"/>
    </source>
</evidence>
<dbReference type="Proteomes" id="UP000295794">
    <property type="component" value="Unassembled WGS sequence"/>
</dbReference>
<dbReference type="InterPro" id="IPR001498">
    <property type="entry name" value="Impact_N"/>
</dbReference>
<evidence type="ECO:0000313" key="5">
    <source>
        <dbReference type="EMBL" id="TCU90062.1"/>
    </source>
</evidence>
<keyword evidence="7" id="KW-1185">Reference proteome</keyword>
<comment type="similarity">
    <text evidence="1">Belongs to the IMPACT family.</text>
</comment>
<dbReference type="OrthoDB" id="9813771at2"/>
<dbReference type="Gene3D" id="3.30.230.30">
    <property type="entry name" value="Impact, N-terminal domain"/>
    <property type="match status" value="1"/>
</dbReference>
<dbReference type="EMBL" id="SMBT01000001">
    <property type="protein sequence ID" value="TCU90062.1"/>
    <property type="molecule type" value="Genomic_DNA"/>
</dbReference>